<feature type="signal peptide" evidence="2">
    <location>
        <begin position="1"/>
        <end position="18"/>
    </location>
</feature>
<evidence type="ECO:0000313" key="3">
    <source>
        <dbReference type="EMBL" id="TDK62712.1"/>
    </source>
</evidence>
<name>A0A4R5VUF8_9BURK</name>
<feature type="region of interest" description="Disordered" evidence="1">
    <location>
        <begin position="214"/>
        <end position="241"/>
    </location>
</feature>
<reference evidence="3 4" key="1">
    <citation type="submission" date="2019-03" db="EMBL/GenBank/DDBJ databases">
        <title>Sapientia aquatica gen. nov., sp. nov., isolated from a crater lake.</title>
        <authorList>
            <person name="Felfoldi T."/>
            <person name="Szabo A."/>
            <person name="Toth E."/>
            <person name="Schumann P."/>
            <person name="Keki Z."/>
            <person name="Marialigeti K."/>
            <person name="Mathe I."/>
        </authorList>
    </citation>
    <scope>NUCLEOTIDE SEQUENCE [LARGE SCALE GENOMIC DNA]</scope>
    <source>
        <strain evidence="3 4">SA-152</strain>
    </source>
</reference>
<keyword evidence="4" id="KW-1185">Reference proteome</keyword>
<dbReference type="AlphaFoldDB" id="A0A4R5VUF8"/>
<dbReference type="RefSeq" id="WP_165967863.1">
    <property type="nucleotide sequence ID" value="NZ_SMYL01000010.1"/>
</dbReference>
<feature type="compositionally biased region" description="Pro residues" evidence="1">
    <location>
        <begin position="217"/>
        <end position="229"/>
    </location>
</feature>
<keyword evidence="2" id="KW-0732">Signal</keyword>
<gene>
    <name evidence="3" type="ORF">E2I14_15505</name>
</gene>
<evidence type="ECO:0000313" key="4">
    <source>
        <dbReference type="Proteomes" id="UP000294829"/>
    </source>
</evidence>
<proteinExistence type="predicted"/>
<protein>
    <submittedName>
        <fullName evidence="3">Uncharacterized protein</fullName>
    </submittedName>
</protein>
<dbReference type="Proteomes" id="UP000294829">
    <property type="component" value="Unassembled WGS sequence"/>
</dbReference>
<sequence length="241" mass="27207">MMKRILIMLALFFSVASAHSIEKMAKWNFSDGNNKELGGRYTGPGIAYLDLIKCSIKINLLSNEYIIYTYQRSGGLMLIHALGKKPKDYTMNLGLGCYAGKDLDDIKRNFTLPDGRYGLSESFRKWGEDNTAKIAVKLFDGANWKGVGNVEYLYTTDFPGRYTEFCIFSATTKTPQALCNGDAWNFPFKPQRKSDTYQYTYDIFKRITFIDHDQLPPDSPAIPPKPVDPSPADQANSVQSE</sequence>
<comment type="caution">
    <text evidence="3">The sequence shown here is derived from an EMBL/GenBank/DDBJ whole genome shotgun (WGS) entry which is preliminary data.</text>
</comment>
<organism evidence="3 4">
    <name type="scientific">Sapientia aquatica</name>
    <dbReference type="NCBI Taxonomy" id="1549640"/>
    <lineage>
        <taxon>Bacteria</taxon>
        <taxon>Pseudomonadati</taxon>
        <taxon>Pseudomonadota</taxon>
        <taxon>Betaproteobacteria</taxon>
        <taxon>Burkholderiales</taxon>
        <taxon>Oxalobacteraceae</taxon>
        <taxon>Sapientia</taxon>
    </lineage>
</organism>
<feature type="chain" id="PRO_5020715442" evidence="2">
    <location>
        <begin position="19"/>
        <end position="241"/>
    </location>
</feature>
<accession>A0A4R5VUF8</accession>
<evidence type="ECO:0000256" key="2">
    <source>
        <dbReference type="SAM" id="SignalP"/>
    </source>
</evidence>
<evidence type="ECO:0000256" key="1">
    <source>
        <dbReference type="SAM" id="MobiDB-lite"/>
    </source>
</evidence>
<dbReference type="EMBL" id="SMYL01000010">
    <property type="protein sequence ID" value="TDK62712.1"/>
    <property type="molecule type" value="Genomic_DNA"/>
</dbReference>